<gene>
    <name evidence="2" type="ORF">V6x_23480</name>
</gene>
<proteinExistence type="predicted"/>
<evidence type="ECO:0000313" key="2">
    <source>
        <dbReference type="EMBL" id="QDU02643.1"/>
    </source>
</evidence>
<dbReference type="RefSeq" id="WP_145039774.1">
    <property type="nucleotide sequence ID" value="NZ_CP036347.1"/>
</dbReference>
<keyword evidence="1" id="KW-0732">Signal</keyword>
<dbReference type="EMBL" id="CP036347">
    <property type="protein sequence ID" value="QDU02643.1"/>
    <property type="molecule type" value="Genomic_DNA"/>
</dbReference>
<organism evidence="2 3">
    <name type="scientific">Gimesia chilikensis</name>
    <dbReference type="NCBI Taxonomy" id="2605989"/>
    <lineage>
        <taxon>Bacteria</taxon>
        <taxon>Pseudomonadati</taxon>
        <taxon>Planctomycetota</taxon>
        <taxon>Planctomycetia</taxon>
        <taxon>Planctomycetales</taxon>
        <taxon>Planctomycetaceae</taxon>
        <taxon>Gimesia</taxon>
    </lineage>
</organism>
<evidence type="ECO:0000313" key="3">
    <source>
        <dbReference type="Proteomes" id="UP000320722"/>
    </source>
</evidence>
<accession>A0A517WBL5</accession>
<protein>
    <submittedName>
        <fullName evidence="2">Uncharacterized protein</fullName>
    </submittedName>
</protein>
<reference evidence="2 3" key="1">
    <citation type="submission" date="2019-02" db="EMBL/GenBank/DDBJ databases">
        <title>Deep-cultivation of Planctomycetes and their phenomic and genomic characterization uncovers novel biology.</title>
        <authorList>
            <person name="Wiegand S."/>
            <person name="Jogler M."/>
            <person name="Boedeker C."/>
            <person name="Pinto D."/>
            <person name="Vollmers J."/>
            <person name="Rivas-Marin E."/>
            <person name="Kohn T."/>
            <person name="Peeters S.H."/>
            <person name="Heuer A."/>
            <person name="Rast P."/>
            <person name="Oberbeckmann S."/>
            <person name="Bunk B."/>
            <person name="Jeske O."/>
            <person name="Meyerdierks A."/>
            <person name="Storesund J.E."/>
            <person name="Kallscheuer N."/>
            <person name="Luecker S."/>
            <person name="Lage O.M."/>
            <person name="Pohl T."/>
            <person name="Merkel B.J."/>
            <person name="Hornburger P."/>
            <person name="Mueller R.-W."/>
            <person name="Bruemmer F."/>
            <person name="Labrenz M."/>
            <person name="Spormann A.M."/>
            <person name="Op den Camp H."/>
            <person name="Overmann J."/>
            <person name="Amann R."/>
            <person name="Jetten M.S.M."/>
            <person name="Mascher T."/>
            <person name="Medema M.H."/>
            <person name="Devos D.P."/>
            <person name="Kaster A.-K."/>
            <person name="Ovreas L."/>
            <person name="Rohde M."/>
            <person name="Galperin M.Y."/>
            <person name="Jogler C."/>
        </authorList>
    </citation>
    <scope>NUCLEOTIDE SEQUENCE [LARGE SCALE GENOMIC DNA]</scope>
    <source>
        <strain evidence="2 3">V6</strain>
    </source>
</reference>
<evidence type="ECO:0000256" key="1">
    <source>
        <dbReference type="SAM" id="SignalP"/>
    </source>
</evidence>
<dbReference type="Proteomes" id="UP000320722">
    <property type="component" value="Chromosome"/>
</dbReference>
<name>A0A517WBL5_9PLAN</name>
<feature type="chain" id="PRO_5022236527" evidence="1">
    <location>
        <begin position="31"/>
        <end position="310"/>
    </location>
</feature>
<feature type="signal peptide" evidence="1">
    <location>
        <begin position="1"/>
        <end position="30"/>
    </location>
</feature>
<sequence length="310" mass="35291" precursor="true">MYGAGTVFRWTHRGFIAGVLFCLAMVSAQAAEPVSVWEVVTTYRNPLDGDGRLTLMSDGKTSKGLPWTLQGETVDFGREGKAERQVGGAYYKGNWVGGWNLHARVLMNGVSLKTKTATPVAMPPNAGETMLGTRPTRALKDSIVDLWEFVAVLPGTNNFIRLTCDFTPNNLVMDGDRVIATYKFDGRGVDLQFVDPQFGKITFMERKDNILTGKGKPVNRKYWQLQFTRVQRQAVYRTSENKEFVLYNNNRVNSPRYQPDYWTTFYWYYYIYNGKRQLLFRSSHPELVAGGRAINWYDQKMVLVAGSLPR</sequence>
<dbReference type="AlphaFoldDB" id="A0A517WBL5"/>